<protein>
    <submittedName>
        <fullName evidence="2">Uncharacterized protein</fullName>
    </submittedName>
</protein>
<keyword evidence="1" id="KW-0732">Signal</keyword>
<gene>
    <name evidence="2" type="ORF">SD70_05350</name>
</gene>
<accession>A0ABR5ALD4</accession>
<evidence type="ECO:0000256" key="1">
    <source>
        <dbReference type="SAM" id="SignalP"/>
    </source>
</evidence>
<feature type="chain" id="PRO_5045242079" evidence="1">
    <location>
        <begin position="35"/>
        <end position="733"/>
    </location>
</feature>
<organism evidence="2 3">
    <name type="scientific">Gordoniibacillus kamchatkensis</name>
    <dbReference type="NCBI Taxonomy" id="1590651"/>
    <lineage>
        <taxon>Bacteria</taxon>
        <taxon>Bacillati</taxon>
        <taxon>Bacillota</taxon>
        <taxon>Bacilli</taxon>
        <taxon>Bacillales</taxon>
        <taxon>Paenibacillaceae</taxon>
        <taxon>Gordoniibacillus</taxon>
    </lineage>
</organism>
<reference evidence="2 3" key="1">
    <citation type="submission" date="2014-12" db="EMBL/GenBank/DDBJ databases">
        <title>Draft genome sequence of Paenibacillus kamchatkensis strain B-2647.</title>
        <authorList>
            <person name="Karlyshev A.V."/>
            <person name="Kudryashova E.B."/>
        </authorList>
    </citation>
    <scope>NUCLEOTIDE SEQUENCE [LARGE SCALE GENOMIC DNA]</scope>
    <source>
        <strain evidence="2 3">VKM B-2647</strain>
    </source>
</reference>
<comment type="caution">
    <text evidence="2">The sequence shown here is derived from an EMBL/GenBank/DDBJ whole genome shotgun (WGS) entry which is preliminary data.</text>
</comment>
<feature type="signal peptide" evidence="1">
    <location>
        <begin position="1"/>
        <end position="34"/>
    </location>
</feature>
<keyword evidence="3" id="KW-1185">Reference proteome</keyword>
<dbReference type="Proteomes" id="UP000031967">
    <property type="component" value="Unassembled WGS sequence"/>
</dbReference>
<evidence type="ECO:0000313" key="3">
    <source>
        <dbReference type="Proteomes" id="UP000031967"/>
    </source>
</evidence>
<name>A0ABR5ALD4_9BACL</name>
<sequence length="733" mass="79621">MLAMTKSRKRAPLVMTALLAAVLAGSALPAAAFADDGRDAITAAALGRVDLNGSSYAEVKQVNMLSDQNGKVVTFTLSVTNTGGKDVSFIDYWVRLISKSGAQFTVKMMPQDKDKNTIPAGSTQELSFYSTVNEATSLSDLKFRIIKWDFTLDNFERTLGEIPVPDDFTGVAPAGSSQTVKLSGTNMSLYVDKFTLGKNEKYSLPNVKLKLENVDNHSLTMPAYQFAVRTSQGYTYPMEAKGLKDLVINPQETKDVTLSGSVPISVSTDGLQLVITQNLADLKLNVPIAFFQLPAANQQDSGGAGEEVQFTDENGLYTAKMNGMYRLPWEDQDILTADLTVSNNGSDSLPVPNMSGYFLLDDAVKVEAKVVTPAKVLGMAKGSSVGLQVAAKVPYTYEFKKLKLVLQEKPADKTAADQTPVDVLEFETPAEVLNVPISDSAASFALTDPGYRSKFSVQAMRKYEGKSTDLYTAEVLVANEEKRYANVAKLVANLRAADGTVYPASVLDVKDKVGPGGKALLIVSCVLPKGANASGMNLLLGEAVSSDGKVVSGGGGSTSNTNNTTTTATSDPDMYVKPFAFWLPQVNNEVKTPLKDIPLAPYTLSIDHIGTSLENRVLTLKFDYEITKDTGTQVNTEGRKVVFQLNDTNGLRAIEWSTDLSSFEPQSSDSPDTAQTKLRVGQYKGFHISLNNEDLIYKLSFLKEYDFNIYEEFQGHRRLVGTVKNTWFAYSQD</sequence>
<evidence type="ECO:0000313" key="2">
    <source>
        <dbReference type="EMBL" id="KIL41780.1"/>
    </source>
</evidence>
<dbReference type="EMBL" id="JXAK01000006">
    <property type="protein sequence ID" value="KIL41780.1"/>
    <property type="molecule type" value="Genomic_DNA"/>
</dbReference>
<proteinExistence type="predicted"/>